<dbReference type="Proteomes" id="UP000887577">
    <property type="component" value="Unplaced"/>
</dbReference>
<name>A0A914XX65_9BILA</name>
<feature type="compositionally biased region" description="Polar residues" evidence="1">
    <location>
        <begin position="204"/>
        <end position="219"/>
    </location>
</feature>
<feature type="region of interest" description="Disordered" evidence="1">
    <location>
        <begin position="236"/>
        <end position="256"/>
    </location>
</feature>
<organism evidence="2 3">
    <name type="scientific">Panagrolaimus superbus</name>
    <dbReference type="NCBI Taxonomy" id="310955"/>
    <lineage>
        <taxon>Eukaryota</taxon>
        <taxon>Metazoa</taxon>
        <taxon>Ecdysozoa</taxon>
        <taxon>Nematoda</taxon>
        <taxon>Chromadorea</taxon>
        <taxon>Rhabditida</taxon>
        <taxon>Tylenchina</taxon>
        <taxon>Panagrolaimomorpha</taxon>
        <taxon>Panagrolaimoidea</taxon>
        <taxon>Panagrolaimidae</taxon>
        <taxon>Panagrolaimus</taxon>
    </lineage>
</organism>
<keyword evidence="2" id="KW-1185">Reference proteome</keyword>
<feature type="region of interest" description="Disordered" evidence="1">
    <location>
        <begin position="106"/>
        <end position="219"/>
    </location>
</feature>
<proteinExistence type="predicted"/>
<feature type="compositionally biased region" description="Low complexity" evidence="1">
    <location>
        <begin position="237"/>
        <end position="256"/>
    </location>
</feature>
<reference evidence="3" key="1">
    <citation type="submission" date="2022-11" db="UniProtKB">
        <authorList>
            <consortium name="WormBaseParasite"/>
        </authorList>
    </citation>
    <scope>IDENTIFICATION</scope>
</reference>
<protein>
    <submittedName>
        <fullName evidence="3">Uncharacterized protein</fullName>
    </submittedName>
</protein>
<evidence type="ECO:0000313" key="3">
    <source>
        <dbReference type="WBParaSite" id="PSU_v2.g12539.t1"/>
    </source>
</evidence>
<feature type="compositionally biased region" description="Acidic residues" evidence="1">
    <location>
        <begin position="106"/>
        <end position="138"/>
    </location>
</feature>
<evidence type="ECO:0000256" key="1">
    <source>
        <dbReference type="SAM" id="MobiDB-lite"/>
    </source>
</evidence>
<dbReference type="WBParaSite" id="PSU_v2.g12539.t1">
    <property type="protein sequence ID" value="PSU_v2.g12539.t1"/>
    <property type="gene ID" value="PSU_v2.g12539"/>
</dbReference>
<accession>A0A914XX65</accession>
<feature type="compositionally biased region" description="Low complexity" evidence="1">
    <location>
        <begin position="181"/>
        <end position="198"/>
    </location>
</feature>
<sequence length="386" mass="43158">MQAMSIIPKSHWKLQNSENGIGVDTKLFIFTHPSKNLGREYSFGVTFEGGVLFYCDNCLFLTRERQKRKAFYKIVKGKVVIREANHYATCRPYECRHAFYAEDDNNNDDAALDGGDDDGNVSAENEGDYDSQEPETTMEYDSTPAASTPDIPESDVGQQEVPKITPKGRSRTIRKDPIIKPSPATASTTRKSSSTRSTFVPIFSSATPPQPVFQSKPPQKRTSFVATPATVPTIFYPSTPSSSSSQQPSTTSTVSTPIQKPINLLQRPLPLIPAKFKPYILPFHRTIIYNTPSSGQMRDIATKFGFHFSYKCFQFWSSTLSSISEITGASKPTQIYETASFDDFSSLSIFLTGVEEYGQQIQEGIKEYFCKTYFTGMNFLYITKVA</sequence>
<evidence type="ECO:0000313" key="2">
    <source>
        <dbReference type="Proteomes" id="UP000887577"/>
    </source>
</evidence>
<dbReference type="AlphaFoldDB" id="A0A914XX65"/>